<reference evidence="1" key="1">
    <citation type="submission" date="2020-03" db="EMBL/GenBank/DDBJ databases">
        <authorList>
            <person name="Weist P."/>
        </authorList>
    </citation>
    <scope>NUCLEOTIDE SEQUENCE</scope>
</reference>
<accession>A0A9N7VIX2</accession>
<keyword evidence="2" id="KW-1185">Reference proteome</keyword>
<sequence>MRVLRIHSRTQATCVHCKTIEWNSSPSFHFMQFCVGACWVELQSFDILSSERKGIVGPFKRAKQSQPFLLSCCGSVRTEPGDGKQQKKRPNMID</sequence>
<dbReference type="AlphaFoldDB" id="A0A9N7VIX2"/>
<proteinExistence type="predicted"/>
<dbReference type="Proteomes" id="UP001153269">
    <property type="component" value="Unassembled WGS sequence"/>
</dbReference>
<evidence type="ECO:0000313" key="1">
    <source>
        <dbReference type="EMBL" id="CAB1450934.1"/>
    </source>
</evidence>
<protein>
    <submittedName>
        <fullName evidence="1">Uncharacterized protein</fullName>
    </submittedName>
</protein>
<evidence type="ECO:0000313" key="2">
    <source>
        <dbReference type="Proteomes" id="UP001153269"/>
    </source>
</evidence>
<organism evidence="1 2">
    <name type="scientific">Pleuronectes platessa</name>
    <name type="common">European plaice</name>
    <dbReference type="NCBI Taxonomy" id="8262"/>
    <lineage>
        <taxon>Eukaryota</taxon>
        <taxon>Metazoa</taxon>
        <taxon>Chordata</taxon>
        <taxon>Craniata</taxon>
        <taxon>Vertebrata</taxon>
        <taxon>Euteleostomi</taxon>
        <taxon>Actinopterygii</taxon>
        <taxon>Neopterygii</taxon>
        <taxon>Teleostei</taxon>
        <taxon>Neoteleostei</taxon>
        <taxon>Acanthomorphata</taxon>
        <taxon>Carangaria</taxon>
        <taxon>Pleuronectiformes</taxon>
        <taxon>Pleuronectoidei</taxon>
        <taxon>Pleuronectidae</taxon>
        <taxon>Pleuronectes</taxon>
    </lineage>
</organism>
<dbReference type="EMBL" id="CADEAL010004070">
    <property type="protein sequence ID" value="CAB1450934.1"/>
    <property type="molecule type" value="Genomic_DNA"/>
</dbReference>
<gene>
    <name evidence="1" type="ORF">PLEPLA_LOCUS38626</name>
</gene>
<name>A0A9N7VIX2_PLEPL</name>
<comment type="caution">
    <text evidence="1">The sequence shown here is derived from an EMBL/GenBank/DDBJ whole genome shotgun (WGS) entry which is preliminary data.</text>
</comment>